<accession>A0ABR9ZR21</accession>
<dbReference type="PANTHER" id="PTHR43736">
    <property type="entry name" value="ADP-RIBOSE PYROPHOSPHATASE"/>
    <property type="match status" value="1"/>
</dbReference>
<dbReference type="PROSITE" id="PS51462">
    <property type="entry name" value="NUDIX"/>
    <property type="match status" value="1"/>
</dbReference>
<dbReference type="SUPFAM" id="SSF55811">
    <property type="entry name" value="Nudix"/>
    <property type="match status" value="1"/>
</dbReference>
<dbReference type="PANTHER" id="PTHR43736:SF1">
    <property type="entry name" value="DIHYDRONEOPTERIN TRIPHOSPHATE DIPHOSPHATASE"/>
    <property type="match status" value="1"/>
</dbReference>
<comment type="caution">
    <text evidence="3">The sequence shown here is derived from an EMBL/GenBank/DDBJ whole genome shotgun (WGS) entry which is preliminary data.</text>
</comment>
<evidence type="ECO:0000313" key="4">
    <source>
        <dbReference type="Proteomes" id="UP000614200"/>
    </source>
</evidence>
<dbReference type="GO" id="GO:0016787">
    <property type="term" value="F:hydrolase activity"/>
    <property type="evidence" value="ECO:0007669"/>
    <property type="project" value="UniProtKB-KW"/>
</dbReference>
<evidence type="ECO:0000259" key="2">
    <source>
        <dbReference type="PROSITE" id="PS51462"/>
    </source>
</evidence>
<gene>
    <name evidence="3" type="ORF">ISU02_07200</name>
</gene>
<name>A0ABR9ZR21_9FIRM</name>
<feature type="domain" description="Nudix hydrolase" evidence="2">
    <location>
        <begin position="42"/>
        <end position="181"/>
    </location>
</feature>
<dbReference type="CDD" id="cd03674">
    <property type="entry name" value="NUDIX_Hydrolase"/>
    <property type="match status" value="1"/>
</dbReference>
<dbReference type="InterPro" id="IPR000086">
    <property type="entry name" value="NUDIX_hydrolase_dom"/>
</dbReference>
<sequence>MKYLESIEKFNPTNAQEANDRAVILDFAAHHPETILTRENQVAHLTSSGFIMNEKLDKVLMVHHNIYKTWTWTGGHVDGNGDFLEVAIQEAMEETGVSSIKPLSKEIISVDILPVYGHEKRGRYVSSHLHLNVAYVLIADESQALLVKPDENSGVKWVPIEAIETHSNESYLIHIYHKIIEKVTSQKERF</sequence>
<dbReference type="RefSeq" id="WP_194701143.1">
    <property type="nucleotide sequence ID" value="NZ_JADKNH010000004.1"/>
</dbReference>
<dbReference type="EMBL" id="JADKNH010000004">
    <property type="protein sequence ID" value="MBF4692900.1"/>
    <property type="molecule type" value="Genomic_DNA"/>
</dbReference>
<dbReference type="Pfam" id="PF00293">
    <property type="entry name" value="NUDIX"/>
    <property type="match status" value="1"/>
</dbReference>
<reference evidence="3 4" key="1">
    <citation type="submission" date="2020-11" db="EMBL/GenBank/DDBJ databases">
        <title>Fusibacter basophilias sp. nov.</title>
        <authorList>
            <person name="Qiu D."/>
        </authorList>
    </citation>
    <scope>NUCLEOTIDE SEQUENCE [LARGE SCALE GENOMIC DNA]</scope>
    <source>
        <strain evidence="3 4">Q10-2</strain>
    </source>
</reference>
<evidence type="ECO:0000256" key="1">
    <source>
        <dbReference type="ARBA" id="ARBA00005582"/>
    </source>
</evidence>
<proteinExistence type="inferred from homology"/>
<keyword evidence="4" id="KW-1185">Reference proteome</keyword>
<dbReference type="Proteomes" id="UP000614200">
    <property type="component" value="Unassembled WGS sequence"/>
</dbReference>
<dbReference type="Gene3D" id="3.90.79.10">
    <property type="entry name" value="Nucleoside Triphosphate Pyrophosphohydrolase"/>
    <property type="match status" value="1"/>
</dbReference>
<evidence type="ECO:0000313" key="3">
    <source>
        <dbReference type="EMBL" id="MBF4692900.1"/>
    </source>
</evidence>
<dbReference type="InterPro" id="IPR015797">
    <property type="entry name" value="NUDIX_hydrolase-like_dom_sf"/>
</dbReference>
<protein>
    <submittedName>
        <fullName evidence="3">NUDIX hydrolase</fullName>
    </submittedName>
</protein>
<comment type="similarity">
    <text evidence="1">Belongs to the Nudix hydrolase family.</text>
</comment>
<keyword evidence="3" id="KW-0378">Hydrolase</keyword>
<organism evidence="3 4">
    <name type="scientific">Fusibacter ferrireducens</name>
    <dbReference type="NCBI Taxonomy" id="2785058"/>
    <lineage>
        <taxon>Bacteria</taxon>
        <taxon>Bacillati</taxon>
        <taxon>Bacillota</taxon>
        <taxon>Clostridia</taxon>
        <taxon>Eubacteriales</taxon>
        <taxon>Eubacteriales Family XII. Incertae Sedis</taxon>
        <taxon>Fusibacter</taxon>
    </lineage>
</organism>